<dbReference type="InterPro" id="IPR003834">
    <property type="entry name" value="Cyt_c_assmbl_TM_dom"/>
</dbReference>
<protein>
    <submittedName>
        <fullName evidence="8">Cytochrome c biogenesis protein CcdA</fullName>
    </submittedName>
</protein>
<evidence type="ECO:0000256" key="2">
    <source>
        <dbReference type="ARBA" id="ARBA00006143"/>
    </source>
</evidence>
<dbReference type="PANTHER" id="PTHR31272">
    <property type="entry name" value="CYTOCHROME C-TYPE BIOGENESIS PROTEIN HI_1454-RELATED"/>
    <property type="match status" value="1"/>
</dbReference>
<keyword evidence="4 6" id="KW-1133">Transmembrane helix</keyword>
<evidence type="ECO:0000259" key="7">
    <source>
        <dbReference type="Pfam" id="PF02683"/>
    </source>
</evidence>
<comment type="subcellular location">
    <subcellularLocation>
        <location evidence="1">Membrane</location>
        <topology evidence="1">Multi-pass membrane protein</topology>
    </subcellularLocation>
</comment>
<evidence type="ECO:0000313" key="8">
    <source>
        <dbReference type="EMBL" id="MSS84079.1"/>
    </source>
</evidence>
<evidence type="ECO:0000256" key="6">
    <source>
        <dbReference type="SAM" id="Phobius"/>
    </source>
</evidence>
<dbReference type="Pfam" id="PF02683">
    <property type="entry name" value="DsbD_TM"/>
    <property type="match status" value="1"/>
</dbReference>
<keyword evidence="9" id="KW-1185">Reference proteome</keyword>
<reference evidence="8 9" key="1">
    <citation type="submission" date="2019-08" db="EMBL/GenBank/DDBJ databases">
        <title>In-depth cultivation of the pig gut microbiome towards novel bacterial diversity and tailored functional studies.</title>
        <authorList>
            <person name="Wylensek D."/>
            <person name="Hitch T.C.A."/>
            <person name="Clavel T."/>
        </authorList>
    </citation>
    <scope>NUCLEOTIDE SEQUENCE [LARGE SCALE GENOMIC DNA]</scope>
    <source>
        <strain evidence="8 9">WB03_NA08</strain>
    </source>
</reference>
<gene>
    <name evidence="8" type="ORF">FYJ24_04720</name>
</gene>
<dbReference type="Proteomes" id="UP000470875">
    <property type="component" value="Unassembled WGS sequence"/>
</dbReference>
<comment type="similarity">
    <text evidence="2">Belongs to the DsbD family.</text>
</comment>
<sequence length="285" mass="29992">MRPPKRALTLTVCSKPPNRRRDDMDGLVLAPLAFAAGLVAFASPCFLPIVPVFLSFITERNATSRYPALAATAGKQGFILGSNTTATRTSPSSRVSQGTKGAFFGAVAFSAAFSLVFCAFWLLIAAVGFAVSSWREPLQIVAGCVLVVMGLHTIGLLRIPLLDRAFKPIDKTGTPGTIRGCAVLGFTFGLGWSPCIGPILGAVIGLATQTESMVSGAILLVVYCLGMSLPLIAIAMGLQAAQPVVTWLTAHRRAISRFTGLLLIVVGLLMITGLFEKVASLWLVA</sequence>
<accession>A0A6N7VQQ7</accession>
<keyword evidence="3 6" id="KW-0812">Transmembrane</keyword>
<evidence type="ECO:0000313" key="9">
    <source>
        <dbReference type="Proteomes" id="UP000470875"/>
    </source>
</evidence>
<proteinExistence type="inferred from homology"/>
<feature type="transmembrane region" description="Helical" evidence="6">
    <location>
        <begin position="182"/>
        <end position="207"/>
    </location>
</feature>
<feature type="domain" description="Cytochrome C biogenesis protein transmembrane" evidence="7">
    <location>
        <begin position="99"/>
        <end position="272"/>
    </location>
</feature>
<keyword evidence="5 6" id="KW-0472">Membrane</keyword>
<organism evidence="8 9">
    <name type="scientific">Scrofimicrobium canadense</name>
    <dbReference type="NCBI Taxonomy" id="2652290"/>
    <lineage>
        <taxon>Bacteria</taxon>
        <taxon>Bacillati</taxon>
        <taxon>Actinomycetota</taxon>
        <taxon>Actinomycetes</taxon>
        <taxon>Actinomycetales</taxon>
        <taxon>Actinomycetaceae</taxon>
        <taxon>Scrofimicrobium</taxon>
    </lineage>
</organism>
<evidence type="ECO:0000256" key="5">
    <source>
        <dbReference type="ARBA" id="ARBA00023136"/>
    </source>
</evidence>
<dbReference type="GO" id="GO:0017004">
    <property type="term" value="P:cytochrome complex assembly"/>
    <property type="evidence" value="ECO:0007669"/>
    <property type="project" value="InterPro"/>
</dbReference>
<evidence type="ECO:0000256" key="4">
    <source>
        <dbReference type="ARBA" id="ARBA00022989"/>
    </source>
</evidence>
<feature type="transmembrane region" description="Helical" evidence="6">
    <location>
        <begin position="213"/>
        <end position="238"/>
    </location>
</feature>
<dbReference type="InterPro" id="IPR051790">
    <property type="entry name" value="Cytochrome_c-biogenesis_DsbD"/>
</dbReference>
<dbReference type="EMBL" id="VULO01000005">
    <property type="protein sequence ID" value="MSS84079.1"/>
    <property type="molecule type" value="Genomic_DNA"/>
</dbReference>
<feature type="transmembrane region" description="Helical" evidence="6">
    <location>
        <begin position="137"/>
        <end position="161"/>
    </location>
</feature>
<name>A0A6N7VQQ7_9ACTO</name>
<feature type="transmembrane region" description="Helical" evidence="6">
    <location>
        <begin position="28"/>
        <end position="57"/>
    </location>
</feature>
<feature type="transmembrane region" description="Helical" evidence="6">
    <location>
        <begin position="102"/>
        <end position="131"/>
    </location>
</feature>
<dbReference type="AlphaFoldDB" id="A0A6N7VQQ7"/>
<evidence type="ECO:0000256" key="1">
    <source>
        <dbReference type="ARBA" id="ARBA00004141"/>
    </source>
</evidence>
<comment type="caution">
    <text evidence="8">The sequence shown here is derived from an EMBL/GenBank/DDBJ whole genome shotgun (WGS) entry which is preliminary data.</text>
</comment>
<dbReference type="PANTHER" id="PTHR31272:SF9">
    <property type="entry name" value="BLL1027 PROTEIN"/>
    <property type="match status" value="1"/>
</dbReference>
<evidence type="ECO:0000256" key="3">
    <source>
        <dbReference type="ARBA" id="ARBA00022692"/>
    </source>
</evidence>
<feature type="transmembrane region" description="Helical" evidence="6">
    <location>
        <begin position="258"/>
        <end position="275"/>
    </location>
</feature>
<dbReference type="GO" id="GO:0016020">
    <property type="term" value="C:membrane"/>
    <property type="evidence" value="ECO:0007669"/>
    <property type="project" value="UniProtKB-SubCell"/>
</dbReference>